<organism evidence="1 2">
    <name type="scientific">Potamilus streckersoni</name>
    <dbReference type="NCBI Taxonomy" id="2493646"/>
    <lineage>
        <taxon>Eukaryota</taxon>
        <taxon>Metazoa</taxon>
        <taxon>Spiralia</taxon>
        <taxon>Lophotrochozoa</taxon>
        <taxon>Mollusca</taxon>
        <taxon>Bivalvia</taxon>
        <taxon>Autobranchia</taxon>
        <taxon>Heteroconchia</taxon>
        <taxon>Palaeoheterodonta</taxon>
        <taxon>Unionida</taxon>
        <taxon>Unionoidea</taxon>
        <taxon>Unionidae</taxon>
        <taxon>Ambleminae</taxon>
        <taxon>Lampsilini</taxon>
        <taxon>Potamilus</taxon>
    </lineage>
</organism>
<evidence type="ECO:0000313" key="1">
    <source>
        <dbReference type="EMBL" id="KAK3592349.1"/>
    </source>
</evidence>
<reference evidence="1" key="3">
    <citation type="submission" date="2023-05" db="EMBL/GenBank/DDBJ databases">
        <authorList>
            <person name="Smith C.H."/>
        </authorList>
    </citation>
    <scope>NUCLEOTIDE SEQUENCE</scope>
    <source>
        <strain evidence="1">CHS0354</strain>
        <tissue evidence="1">Mantle</tissue>
    </source>
</reference>
<reference evidence="1" key="1">
    <citation type="journal article" date="2021" name="Genome Biol. Evol.">
        <title>A High-Quality Reference Genome for a Parasitic Bivalve with Doubly Uniparental Inheritance (Bivalvia: Unionida).</title>
        <authorList>
            <person name="Smith C.H."/>
        </authorList>
    </citation>
    <scope>NUCLEOTIDE SEQUENCE</scope>
    <source>
        <strain evidence="1">CHS0354</strain>
    </source>
</reference>
<comment type="caution">
    <text evidence="1">The sequence shown here is derived from an EMBL/GenBank/DDBJ whole genome shotgun (WGS) entry which is preliminary data.</text>
</comment>
<gene>
    <name evidence="1" type="ORF">CHS0354_035098</name>
</gene>
<proteinExistence type="predicted"/>
<sequence length="119" mass="13095">MATYTIITFGDSPSFDIDKKLSDSGMFAVTDIVDGRRPLATNDQMGGARAALPKNVSHRCGIQKCKGTAHYKGARHMPTLVELSKEIDSQQMTMHQVATTSHHKPSNMGNRHCYSHCMS</sequence>
<name>A0AAE0VWA1_9BIVA</name>
<dbReference type="EMBL" id="JAEAOA010002059">
    <property type="protein sequence ID" value="KAK3592349.1"/>
    <property type="molecule type" value="Genomic_DNA"/>
</dbReference>
<reference evidence="1" key="2">
    <citation type="journal article" date="2021" name="Genome Biol. Evol.">
        <title>Developing a high-quality reference genome for a parasitic bivalve with doubly uniparental inheritance (Bivalvia: Unionida).</title>
        <authorList>
            <person name="Smith C.H."/>
        </authorList>
    </citation>
    <scope>NUCLEOTIDE SEQUENCE</scope>
    <source>
        <strain evidence="1">CHS0354</strain>
        <tissue evidence="1">Mantle</tissue>
    </source>
</reference>
<keyword evidence="2" id="KW-1185">Reference proteome</keyword>
<accession>A0AAE0VWA1</accession>
<dbReference type="Proteomes" id="UP001195483">
    <property type="component" value="Unassembled WGS sequence"/>
</dbReference>
<protein>
    <submittedName>
        <fullName evidence="1">Uncharacterized protein</fullName>
    </submittedName>
</protein>
<evidence type="ECO:0000313" key="2">
    <source>
        <dbReference type="Proteomes" id="UP001195483"/>
    </source>
</evidence>
<dbReference type="AlphaFoldDB" id="A0AAE0VWA1"/>